<proteinExistence type="predicted"/>
<evidence type="ECO:0000313" key="1">
    <source>
        <dbReference type="EMBL" id="KAJ1114773.1"/>
    </source>
</evidence>
<gene>
    <name evidence="1" type="ORF">NDU88_003004</name>
</gene>
<protein>
    <submittedName>
        <fullName evidence="1">Uncharacterized protein</fullName>
    </submittedName>
</protein>
<reference evidence="1" key="1">
    <citation type="journal article" date="2022" name="bioRxiv">
        <title>Sequencing and chromosome-scale assembly of the giantPleurodeles waltlgenome.</title>
        <authorList>
            <person name="Brown T."/>
            <person name="Elewa A."/>
            <person name="Iarovenko S."/>
            <person name="Subramanian E."/>
            <person name="Araus A.J."/>
            <person name="Petzold A."/>
            <person name="Susuki M."/>
            <person name="Suzuki K.-i.T."/>
            <person name="Hayashi T."/>
            <person name="Toyoda A."/>
            <person name="Oliveira C."/>
            <person name="Osipova E."/>
            <person name="Leigh N.D."/>
            <person name="Simon A."/>
            <person name="Yun M.H."/>
        </authorList>
    </citation>
    <scope>NUCLEOTIDE SEQUENCE</scope>
    <source>
        <strain evidence="1">20211129_DDA</strain>
        <tissue evidence="1">Liver</tissue>
    </source>
</reference>
<sequence length="110" mass="12549">MRRPLSQRRAGLSGRHLKWIRGPKLASDTTADIRWFSERGRASLHRSEVAGTAKVAMCLTPGWWRCRPIRHGDENSEVAHNYSRGDRRTVHKAGYLGGTTQCLTPRWRPS</sequence>
<accession>A0AAV7NF69</accession>
<keyword evidence="2" id="KW-1185">Reference proteome</keyword>
<dbReference type="AlphaFoldDB" id="A0AAV7NF69"/>
<dbReference type="Proteomes" id="UP001066276">
    <property type="component" value="Chromosome 8"/>
</dbReference>
<evidence type="ECO:0000313" key="2">
    <source>
        <dbReference type="Proteomes" id="UP001066276"/>
    </source>
</evidence>
<organism evidence="1 2">
    <name type="scientific">Pleurodeles waltl</name>
    <name type="common">Iberian ribbed newt</name>
    <dbReference type="NCBI Taxonomy" id="8319"/>
    <lineage>
        <taxon>Eukaryota</taxon>
        <taxon>Metazoa</taxon>
        <taxon>Chordata</taxon>
        <taxon>Craniata</taxon>
        <taxon>Vertebrata</taxon>
        <taxon>Euteleostomi</taxon>
        <taxon>Amphibia</taxon>
        <taxon>Batrachia</taxon>
        <taxon>Caudata</taxon>
        <taxon>Salamandroidea</taxon>
        <taxon>Salamandridae</taxon>
        <taxon>Pleurodelinae</taxon>
        <taxon>Pleurodeles</taxon>
    </lineage>
</organism>
<name>A0AAV7NF69_PLEWA</name>
<comment type="caution">
    <text evidence="1">The sequence shown here is derived from an EMBL/GenBank/DDBJ whole genome shotgun (WGS) entry which is preliminary data.</text>
</comment>
<dbReference type="EMBL" id="JANPWB010000012">
    <property type="protein sequence ID" value="KAJ1114773.1"/>
    <property type="molecule type" value="Genomic_DNA"/>
</dbReference>